<dbReference type="Proteomes" id="UP000800092">
    <property type="component" value="Unassembled WGS sequence"/>
</dbReference>
<evidence type="ECO:0000256" key="7">
    <source>
        <dbReference type="SAM" id="MobiDB-lite"/>
    </source>
</evidence>
<feature type="region of interest" description="Disordered" evidence="7">
    <location>
        <begin position="402"/>
        <end position="509"/>
    </location>
</feature>
<dbReference type="InterPro" id="IPR016439">
    <property type="entry name" value="Lag1/Lac1-like"/>
</dbReference>
<evidence type="ECO:0000256" key="1">
    <source>
        <dbReference type="ARBA" id="ARBA00004141"/>
    </source>
</evidence>
<evidence type="ECO:0000256" key="6">
    <source>
        <dbReference type="PROSITE-ProRule" id="PRU00205"/>
    </source>
</evidence>
<feature type="compositionally biased region" description="Polar residues" evidence="7">
    <location>
        <begin position="470"/>
        <end position="484"/>
    </location>
</feature>
<proteinExistence type="inferred from homology"/>
<dbReference type="EMBL" id="ML991860">
    <property type="protein sequence ID" value="KAF2229551.1"/>
    <property type="molecule type" value="Genomic_DNA"/>
</dbReference>
<feature type="transmembrane region" description="Helical" evidence="8">
    <location>
        <begin position="168"/>
        <end position="186"/>
    </location>
</feature>
<name>A0A6A6GVC1_VIRVR</name>
<dbReference type="SMART" id="SM00724">
    <property type="entry name" value="TLC"/>
    <property type="match status" value="1"/>
</dbReference>
<dbReference type="Pfam" id="PF03798">
    <property type="entry name" value="TRAM_LAG1_CLN8"/>
    <property type="match status" value="1"/>
</dbReference>
<evidence type="ECO:0000256" key="2">
    <source>
        <dbReference type="ARBA" id="ARBA00009808"/>
    </source>
</evidence>
<evidence type="ECO:0000313" key="11">
    <source>
        <dbReference type="Proteomes" id="UP000800092"/>
    </source>
</evidence>
<dbReference type="OrthoDB" id="537032at2759"/>
<accession>A0A6A6GVC1</accession>
<feature type="transmembrane region" description="Helical" evidence="8">
    <location>
        <begin position="64"/>
        <end position="94"/>
    </location>
</feature>
<organism evidence="10 11">
    <name type="scientific">Viridothelium virens</name>
    <name type="common">Speckled blister lichen</name>
    <name type="synonym">Trypethelium virens</name>
    <dbReference type="NCBI Taxonomy" id="1048519"/>
    <lineage>
        <taxon>Eukaryota</taxon>
        <taxon>Fungi</taxon>
        <taxon>Dikarya</taxon>
        <taxon>Ascomycota</taxon>
        <taxon>Pezizomycotina</taxon>
        <taxon>Dothideomycetes</taxon>
        <taxon>Dothideomycetes incertae sedis</taxon>
        <taxon>Trypetheliales</taxon>
        <taxon>Trypetheliaceae</taxon>
        <taxon>Viridothelium</taxon>
    </lineage>
</organism>
<feature type="transmembrane region" description="Helical" evidence="8">
    <location>
        <begin position="240"/>
        <end position="258"/>
    </location>
</feature>
<comment type="similarity">
    <text evidence="2">Belongs to the sphingosine N-acyltransferase family.</text>
</comment>
<feature type="transmembrane region" description="Helical" evidence="8">
    <location>
        <begin position="295"/>
        <end position="319"/>
    </location>
</feature>
<keyword evidence="11" id="KW-1185">Reference proteome</keyword>
<protein>
    <submittedName>
        <fullName evidence="10">Longevity assurance proteins LAG1/LAC1</fullName>
    </submittedName>
</protein>
<evidence type="ECO:0000256" key="5">
    <source>
        <dbReference type="ARBA" id="ARBA00023136"/>
    </source>
</evidence>
<evidence type="ECO:0000313" key="10">
    <source>
        <dbReference type="EMBL" id="KAF2229551.1"/>
    </source>
</evidence>
<feature type="compositionally biased region" description="Basic and acidic residues" evidence="7">
    <location>
        <begin position="1"/>
        <end position="10"/>
    </location>
</feature>
<feature type="transmembrane region" description="Helical" evidence="8">
    <location>
        <begin position="127"/>
        <end position="147"/>
    </location>
</feature>
<keyword evidence="4 8" id="KW-1133">Transmembrane helix</keyword>
<comment type="subcellular location">
    <subcellularLocation>
        <location evidence="1">Membrane</location>
        <topology evidence="1">Multi-pass membrane protein</topology>
    </subcellularLocation>
</comment>
<evidence type="ECO:0000256" key="8">
    <source>
        <dbReference type="SAM" id="Phobius"/>
    </source>
</evidence>
<evidence type="ECO:0000256" key="3">
    <source>
        <dbReference type="ARBA" id="ARBA00022692"/>
    </source>
</evidence>
<reference evidence="10" key="1">
    <citation type="journal article" date="2020" name="Stud. Mycol.">
        <title>101 Dothideomycetes genomes: a test case for predicting lifestyles and emergence of pathogens.</title>
        <authorList>
            <person name="Haridas S."/>
            <person name="Albert R."/>
            <person name="Binder M."/>
            <person name="Bloem J."/>
            <person name="Labutti K."/>
            <person name="Salamov A."/>
            <person name="Andreopoulos B."/>
            <person name="Baker S."/>
            <person name="Barry K."/>
            <person name="Bills G."/>
            <person name="Bluhm B."/>
            <person name="Cannon C."/>
            <person name="Castanera R."/>
            <person name="Culley D."/>
            <person name="Daum C."/>
            <person name="Ezra D."/>
            <person name="Gonzalez J."/>
            <person name="Henrissat B."/>
            <person name="Kuo A."/>
            <person name="Liang C."/>
            <person name="Lipzen A."/>
            <person name="Lutzoni F."/>
            <person name="Magnuson J."/>
            <person name="Mondo S."/>
            <person name="Nolan M."/>
            <person name="Ohm R."/>
            <person name="Pangilinan J."/>
            <person name="Park H.-J."/>
            <person name="Ramirez L."/>
            <person name="Alfaro M."/>
            <person name="Sun H."/>
            <person name="Tritt A."/>
            <person name="Yoshinaga Y."/>
            <person name="Zwiers L.-H."/>
            <person name="Turgeon B."/>
            <person name="Goodwin S."/>
            <person name="Spatafora J."/>
            <person name="Crous P."/>
            <person name="Grigoriev I."/>
        </authorList>
    </citation>
    <scope>NUCLEOTIDE SEQUENCE</scope>
    <source>
        <strain evidence="10">Tuck. ex Michener</strain>
    </source>
</reference>
<feature type="domain" description="TLC" evidence="9">
    <location>
        <begin position="162"/>
        <end position="399"/>
    </location>
</feature>
<keyword evidence="3 6" id="KW-0812">Transmembrane</keyword>
<dbReference type="PANTHER" id="PTHR12560:SF0">
    <property type="entry name" value="LD18904P"/>
    <property type="match status" value="1"/>
</dbReference>
<feature type="transmembrane region" description="Helical" evidence="8">
    <location>
        <begin position="206"/>
        <end position="228"/>
    </location>
</feature>
<sequence>MATHGGRDSARPYTAIGPANGEPLSTTSQIHRPSGIEDINACIGGSGASQSKSGTKNRKKEETLVGALCAWIVEHQIGISVNLLLLLCLTHMSFPRARRHTRKFFELSYYDSTKGLYTQGWDDLCMVAFWLVIFTGLRVAVMDYVLIPFAQVWGVQKKKTRVRFAEQAWLLCYDTPSWSLGMYLMYNSKYWLNLHEIWTDFPTREMTWGLKMYYLVQFAFWLQQIVVVNIEERRKDYSQMFTHHIITCFLIFGSYGYYQTKVGNVILCLMDVVDITLPAAKCLKYLGFNTACDFAFGIFILTWIIARHVLYLTVCWTIHSDVPSTMLYGCYDSVSGARISTDGGNEILKHILQPFRDPGGEVCFNQNIRLSFLGLLMALQGVMLLWLVMILKVAWSVISGNAADDSRSDDEGETVEDDSQDEKEALTQNHEHAVQRSNYQLATAKRKDIRPKEEEVGVEGLSFAKRRVSPVSSYRKSGSRTSGISIPGHSDRKELLGRIGCDKPTSSGN</sequence>
<keyword evidence="5 6" id="KW-0472">Membrane</keyword>
<feature type="compositionally biased region" description="Basic and acidic residues" evidence="7">
    <location>
        <begin position="422"/>
        <end position="434"/>
    </location>
</feature>
<gene>
    <name evidence="10" type="ORF">EV356DRAFT_493599</name>
</gene>
<dbReference type="PROSITE" id="PS50922">
    <property type="entry name" value="TLC"/>
    <property type="match status" value="1"/>
</dbReference>
<dbReference type="GO" id="GO:0016020">
    <property type="term" value="C:membrane"/>
    <property type="evidence" value="ECO:0007669"/>
    <property type="project" value="UniProtKB-SubCell"/>
</dbReference>
<feature type="transmembrane region" description="Helical" evidence="8">
    <location>
        <begin position="370"/>
        <end position="391"/>
    </location>
</feature>
<feature type="compositionally biased region" description="Acidic residues" evidence="7">
    <location>
        <begin position="407"/>
        <end position="421"/>
    </location>
</feature>
<dbReference type="PANTHER" id="PTHR12560">
    <property type="entry name" value="LONGEVITY ASSURANCE FACTOR 1 LAG1"/>
    <property type="match status" value="1"/>
</dbReference>
<evidence type="ECO:0000259" key="9">
    <source>
        <dbReference type="PROSITE" id="PS50922"/>
    </source>
</evidence>
<dbReference type="InterPro" id="IPR006634">
    <property type="entry name" value="TLC-dom"/>
</dbReference>
<dbReference type="AlphaFoldDB" id="A0A6A6GVC1"/>
<evidence type="ECO:0000256" key="4">
    <source>
        <dbReference type="ARBA" id="ARBA00022989"/>
    </source>
</evidence>
<dbReference type="GO" id="GO:0046513">
    <property type="term" value="P:ceramide biosynthetic process"/>
    <property type="evidence" value="ECO:0007669"/>
    <property type="project" value="InterPro"/>
</dbReference>
<dbReference type="GO" id="GO:0050291">
    <property type="term" value="F:sphingosine N-acyltransferase activity"/>
    <property type="evidence" value="ECO:0007669"/>
    <property type="project" value="InterPro"/>
</dbReference>
<feature type="region of interest" description="Disordered" evidence="7">
    <location>
        <begin position="1"/>
        <end position="30"/>
    </location>
</feature>